<dbReference type="InterPro" id="IPR020845">
    <property type="entry name" value="AMP-binding_CS"/>
</dbReference>
<dbReference type="PANTHER" id="PTHR22754:SF32">
    <property type="entry name" value="DISCO-INTERACTING PROTEIN 2"/>
    <property type="match status" value="1"/>
</dbReference>
<dbReference type="InterPro" id="IPR045851">
    <property type="entry name" value="AMP-bd_C_sf"/>
</dbReference>
<dbReference type="EMBL" id="JALLPB020000197">
    <property type="protein sequence ID" value="KAL3815474.1"/>
    <property type="molecule type" value="Genomic_DNA"/>
</dbReference>
<evidence type="ECO:0000259" key="6">
    <source>
        <dbReference type="Pfam" id="PF23024"/>
    </source>
</evidence>
<evidence type="ECO:0000313" key="8">
    <source>
        <dbReference type="Proteomes" id="UP001530377"/>
    </source>
</evidence>
<dbReference type="GO" id="GO:0008610">
    <property type="term" value="P:lipid biosynthetic process"/>
    <property type="evidence" value="ECO:0007669"/>
    <property type="project" value="UniProtKB-ARBA"/>
</dbReference>
<evidence type="ECO:0008006" key="9">
    <source>
        <dbReference type="Google" id="ProtNLM"/>
    </source>
</evidence>
<evidence type="ECO:0000256" key="3">
    <source>
        <dbReference type="ARBA" id="ARBA00023098"/>
    </source>
</evidence>
<dbReference type="GO" id="GO:0016874">
    <property type="term" value="F:ligase activity"/>
    <property type="evidence" value="ECO:0007669"/>
    <property type="project" value="UniProtKB-KW"/>
</dbReference>
<keyword evidence="3" id="KW-0443">Lipid metabolism</keyword>
<dbReference type="Gene3D" id="3.40.50.12780">
    <property type="entry name" value="N-terminal domain of ligase-like"/>
    <property type="match status" value="1"/>
</dbReference>
<dbReference type="Pfam" id="PF00501">
    <property type="entry name" value="AMP-binding"/>
    <property type="match status" value="1"/>
</dbReference>
<dbReference type="AlphaFoldDB" id="A0ABD3RS24"/>
<accession>A0ABD3RS24</accession>
<dbReference type="InterPro" id="IPR025110">
    <property type="entry name" value="AMP-bd_C"/>
</dbReference>
<feature type="domain" description="AMP-dependent synthetase/ligase" evidence="5">
    <location>
        <begin position="251"/>
        <end position="655"/>
    </location>
</feature>
<proteinExistence type="predicted"/>
<gene>
    <name evidence="7" type="ORF">ACHAXA_000711</name>
</gene>
<reference evidence="7 8" key="1">
    <citation type="submission" date="2024-10" db="EMBL/GenBank/DDBJ databases">
        <title>Updated reference genomes for cyclostephanoid diatoms.</title>
        <authorList>
            <person name="Roberts W.R."/>
            <person name="Alverson A.J."/>
        </authorList>
    </citation>
    <scope>NUCLEOTIDE SEQUENCE [LARGE SCALE GENOMIC DNA]</scope>
    <source>
        <strain evidence="7 8">AJA228-03</strain>
    </source>
</reference>
<dbReference type="InterPro" id="IPR000873">
    <property type="entry name" value="AMP-dep_synth/lig_dom"/>
</dbReference>
<comment type="caution">
    <text evidence="7">The sequence shown here is derived from an EMBL/GenBank/DDBJ whole genome shotgun (WGS) entry which is preliminary data.</text>
</comment>
<feature type="domain" description="AMP-binding enzyme C-terminal" evidence="6">
    <location>
        <begin position="702"/>
        <end position="816"/>
    </location>
</feature>
<evidence type="ECO:0000256" key="1">
    <source>
        <dbReference type="ARBA" id="ARBA00022598"/>
    </source>
</evidence>
<evidence type="ECO:0000313" key="7">
    <source>
        <dbReference type="EMBL" id="KAL3815474.1"/>
    </source>
</evidence>
<organism evidence="7 8">
    <name type="scientific">Cyclostephanos tholiformis</name>
    <dbReference type="NCBI Taxonomy" id="382380"/>
    <lineage>
        <taxon>Eukaryota</taxon>
        <taxon>Sar</taxon>
        <taxon>Stramenopiles</taxon>
        <taxon>Ochrophyta</taxon>
        <taxon>Bacillariophyta</taxon>
        <taxon>Coscinodiscophyceae</taxon>
        <taxon>Thalassiosirophycidae</taxon>
        <taxon>Stephanodiscales</taxon>
        <taxon>Stephanodiscaceae</taxon>
        <taxon>Cyclostephanos</taxon>
    </lineage>
</organism>
<dbReference type="Pfam" id="PF23024">
    <property type="entry name" value="AMP-dom_DIP2-like"/>
    <property type="match status" value="1"/>
</dbReference>
<keyword evidence="2" id="KW-0276">Fatty acid metabolism</keyword>
<dbReference type="Gene3D" id="3.30.300.30">
    <property type="match status" value="1"/>
</dbReference>
<keyword evidence="8" id="KW-1185">Reference proteome</keyword>
<sequence length="1003" mass="108576">MVTYNGSPGSFDRPGRSPKRKTTKRNIVNSDGTITVITTTETTTIGADGEGVTSTEVDTKHMPSIPVVKRTKMTTDDGVTGWKITTTVVLPGGDREITIEYPNGEKESRVDKARDDVPPMDTNTATTMSMIHRPIGKMETTETIATMTATNGPAGDLYPSWPSLSWDSILTRLSHHADVTPHKTAISFLQTSGNGTPTVSSSIEYQTLNHAVEYLASRLLPPDDAADSATTTRRMPPLVPVHKSGRRPLVRGDRVLLVYPPCSPHFILTFLACIRAGLVAVPVYPPHPDRVESVAAFVAIARGCNARVALTNGEYANVKRLGGMKSAFSTRIKTRGRESRGAGGGCDILPTWPEELIWIVTDRELVQDPPHIGSYPRIEAQPEPHEIAFIQYTSGSTSSPKGVVLTHNNLAHNLHIITDELKAGVETRVVSWLPQYHDMGLIGSLIGVIYCGGSGWYMSPIAFLQRPMGWLEAVSEYRGTHLQAPNFAFGLTARKFNPDEYFYSGLGGSARATNNDGKKVKALDLSCLKHVINGAEPVTEKSMEAFCRVFSPLGLPDGVIYPTYGLAEHTVFVCSGGKGKIAVMKKDLEEENKAVVVEETAIAKSQDILHFLGCGFPSSQNVDVRIVDPVRGASLPDCSVGEIWINSPSKAVGYYGKSVKETKADFHALLESDEEMSNGYLRSGDLGFLYKEQLYICGRIKDLIIVGGRNHYPQDIEATAEDVASKLVRPGCSAAFSTADTGECLEVVIVMELKEPIPKVNECESIVNSIQTAILREHSLSLSFIVLVKQKTIPKTTSGKIQRAKAREAFLGKTLHEVYRKEFLKNGGEVSGSCRNENVDVRDDCDVVNTGDFEMIGVKEGDQTLTDTRALMVDATDHPGTSSAPRKLLTPAEIRSLSKPEIRNMILDSISQVANIDKTAVKDVTPLNSIMDSVTLAQLKGLLEGQYAVSPMSDAYLFQDSTTVKKLVEIVKAGAANDDTGQGHIGGTSSGGGSPGCCGCMIM</sequence>
<feature type="region of interest" description="Disordered" evidence="4">
    <location>
        <begin position="1"/>
        <end position="24"/>
    </location>
</feature>
<dbReference type="InterPro" id="IPR042099">
    <property type="entry name" value="ANL_N_sf"/>
</dbReference>
<keyword evidence="1" id="KW-0436">Ligase</keyword>
<evidence type="ECO:0000259" key="5">
    <source>
        <dbReference type="Pfam" id="PF00501"/>
    </source>
</evidence>
<name>A0ABD3RS24_9STRA</name>
<dbReference type="PROSITE" id="PS00455">
    <property type="entry name" value="AMP_BINDING"/>
    <property type="match status" value="1"/>
</dbReference>
<protein>
    <recommendedName>
        <fullName evidence="9">Carrier domain-containing protein</fullName>
    </recommendedName>
</protein>
<dbReference type="SUPFAM" id="SSF56801">
    <property type="entry name" value="Acetyl-CoA synthetase-like"/>
    <property type="match status" value="1"/>
</dbReference>
<dbReference type="PANTHER" id="PTHR22754">
    <property type="entry name" value="DISCO-INTERACTING PROTEIN 2 DIP2 -RELATED"/>
    <property type="match status" value="1"/>
</dbReference>
<evidence type="ECO:0000256" key="2">
    <source>
        <dbReference type="ARBA" id="ARBA00022832"/>
    </source>
</evidence>
<dbReference type="Proteomes" id="UP001530377">
    <property type="component" value="Unassembled WGS sequence"/>
</dbReference>
<dbReference type="InterPro" id="IPR040097">
    <property type="entry name" value="FAAL/FAAC"/>
</dbReference>
<evidence type="ECO:0000256" key="4">
    <source>
        <dbReference type="SAM" id="MobiDB-lite"/>
    </source>
</evidence>
<dbReference type="GO" id="GO:0006631">
    <property type="term" value="P:fatty acid metabolic process"/>
    <property type="evidence" value="ECO:0007669"/>
    <property type="project" value="UniProtKB-KW"/>
</dbReference>
<dbReference type="CDD" id="cd05931">
    <property type="entry name" value="FAAL"/>
    <property type="match status" value="1"/>
</dbReference>